<dbReference type="PANTHER" id="PTHR31225">
    <property type="entry name" value="OS04G0344100 PROTEIN-RELATED"/>
    <property type="match status" value="1"/>
</dbReference>
<feature type="domain" description="Terpene synthase N-terminal" evidence="4">
    <location>
        <begin position="69"/>
        <end position="230"/>
    </location>
</feature>
<dbReference type="Proteomes" id="UP001652660">
    <property type="component" value="Chromosome 2c"/>
</dbReference>
<dbReference type="CDD" id="cd00684">
    <property type="entry name" value="Terpene_cyclase_plant_C1"/>
    <property type="match status" value="1"/>
</dbReference>
<dbReference type="InterPro" id="IPR050148">
    <property type="entry name" value="Terpene_synthase-like"/>
</dbReference>
<dbReference type="InterPro" id="IPR001906">
    <property type="entry name" value="Terpene_synth_N"/>
</dbReference>
<dbReference type="InterPro" id="IPR008930">
    <property type="entry name" value="Terpenoid_cyclase/PrenylTrfase"/>
</dbReference>
<keyword evidence="2" id="KW-0479">Metal-binding</keyword>
<evidence type="ECO:0000259" key="5">
    <source>
        <dbReference type="Pfam" id="PF03936"/>
    </source>
</evidence>
<feature type="domain" description="Terpene synthase metal-binding" evidence="5">
    <location>
        <begin position="304"/>
        <end position="540"/>
    </location>
</feature>
<comment type="cofactor">
    <cofactor evidence="1">
        <name>Mg(2+)</name>
        <dbReference type="ChEBI" id="CHEBI:18420"/>
    </cofactor>
</comment>
<dbReference type="SUPFAM" id="SSF48239">
    <property type="entry name" value="Terpenoid cyclases/Protein prenyltransferases"/>
    <property type="match status" value="1"/>
</dbReference>
<sequence length="599" mass="69109">MAQFTTLFSERQPTFHYSLGHGLTFKTSAILSTSSSCSISPPVKTLLVTSKLGEQQLLRRSGNYQPSTWDFCYVESLSNQYSGKRYINRCLVLKEQVKMMLDEEVDLLIQLKLIDDLQRLGIAYHFQNKIQSILSGVYKENHLGNTSREKDLYATALEFRLLRQHGFDVSQEVFNCFKNEKGNFKANLCEDIKGMLHLYEASFLLVESESTLEMAREFSSECLENVLNHEGISEELILLAQHSLELPLHWRMQRLEARWFIDMYEKRANRNPTLLDLAKIDFNLVQATHQDDLQYASRWWQSTCLAENLAFARDRLVENFFWTVGVIFDPQQGYCRRMSTRVNALVTTIDDVYDVYGTLDELELFTAAVERWDLGVIDQLPSYLKLCYFALYNSINEMAYDVMKEQGVHVISYLKNSWTDLCKAYLQEAKWYHSGYVPTLQEYLDNAWISISAPVILVHAYFFVSNPITNEALECLDRYHNIIRCSAMILRLADDLGTSTDELQRGDVPKSIQCYMNESGASEEEAREHTRFLIGEAWKQMNKERVADSPFSQTFIGMAMNLGRMAQCMYQYGDGHGSSNSQTKDRIRALLLDPVGLSF</sequence>
<evidence type="ECO:0000313" key="6">
    <source>
        <dbReference type="Proteomes" id="UP001652660"/>
    </source>
</evidence>
<evidence type="ECO:0000256" key="1">
    <source>
        <dbReference type="ARBA" id="ARBA00001946"/>
    </source>
</evidence>
<dbReference type="Gene3D" id="1.10.600.10">
    <property type="entry name" value="Farnesyl Diphosphate Synthase"/>
    <property type="match status" value="1"/>
</dbReference>
<dbReference type="Pfam" id="PF01397">
    <property type="entry name" value="Terpene_synth"/>
    <property type="match status" value="1"/>
</dbReference>
<evidence type="ECO:0000259" key="4">
    <source>
        <dbReference type="Pfam" id="PF01397"/>
    </source>
</evidence>
<dbReference type="GeneID" id="113724654"/>
<evidence type="ECO:0000313" key="7">
    <source>
        <dbReference type="RefSeq" id="XP_027103337.2"/>
    </source>
</evidence>
<evidence type="ECO:0000256" key="2">
    <source>
        <dbReference type="ARBA" id="ARBA00022723"/>
    </source>
</evidence>
<keyword evidence="6" id="KW-1185">Reference proteome</keyword>
<dbReference type="InterPro" id="IPR034741">
    <property type="entry name" value="Terpene_cyclase-like_1_C"/>
</dbReference>
<dbReference type="Pfam" id="PF03936">
    <property type="entry name" value="Terpene_synth_C"/>
    <property type="match status" value="1"/>
</dbReference>
<dbReference type="AlphaFoldDB" id="A0A6P6VN22"/>
<keyword evidence="3" id="KW-0460">Magnesium</keyword>
<dbReference type="InterPro" id="IPR008949">
    <property type="entry name" value="Isoprenoid_synthase_dom_sf"/>
</dbReference>
<gene>
    <name evidence="7" type="primary">LOC113724654</name>
</gene>
<dbReference type="RefSeq" id="XP_027103337.2">
    <property type="nucleotide sequence ID" value="XM_027247536.2"/>
</dbReference>
<dbReference type="SUPFAM" id="SSF48576">
    <property type="entry name" value="Terpenoid synthases"/>
    <property type="match status" value="1"/>
</dbReference>
<organism evidence="6 7">
    <name type="scientific">Coffea arabica</name>
    <name type="common">Arabian coffee</name>
    <dbReference type="NCBI Taxonomy" id="13443"/>
    <lineage>
        <taxon>Eukaryota</taxon>
        <taxon>Viridiplantae</taxon>
        <taxon>Streptophyta</taxon>
        <taxon>Embryophyta</taxon>
        <taxon>Tracheophyta</taxon>
        <taxon>Spermatophyta</taxon>
        <taxon>Magnoliopsida</taxon>
        <taxon>eudicotyledons</taxon>
        <taxon>Gunneridae</taxon>
        <taxon>Pentapetalae</taxon>
        <taxon>asterids</taxon>
        <taxon>lamiids</taxon>
        <taxon>Gentianales</taxon>
        <taxon>Rubiaceae</taxon>
        <taxon>Ixoroideae</taxon>
        <taxon>Gardenieae complex</taxon>
        <taxon>Bertiereae - Coffeeae clade</taxon>
        <taxon>Coffeeae</taxon>
        <taxon>Coffea</taxon>
    </lineage>
</organism>
<name>A0A6P6VN22_COFAR</name>
<dbReference type="Gene3D" id="1.50.10.130">
    <property type="entry name" value="Terpene synthase, N-terminal domain"/>
    <property type="match status" value="1"/>
</dbReference>
<protein>
    <submittedName>
        <fullName evidence="7">Terpene synthase 10-like</fullName>
    </submittedName>
</protein>
<dbReference type="SFLD" id="SFLDS00005">
    <property type="entry name" value="Isoprenoid_Synthase_Type_I"/>
    <property type="match status" value="1"/>
</dbReference>
<reference evidence="7" key="2">
    <citation type="submission" date="2025-08" db="UniProtKB">
        <authorList>
            <consortium name="RefSeq"/>
        </authorList>
    </citation>
    <scope>IDENTIFICATION</scope>
    <source>
        <tissue evidence="7">Leaves</tissue>
    </source>
</reference>
<dbReference type="OrthoDB" id="1936865at2759"/>
<proteinExistence type="predicted"/>
<dbReference type="InterPro" id="IPR036965">
    <property type="entry name" value="Terpene_synth_N_sf"/>
</dbReference>
<dbReference type="GO" id="GO:0016102">
    <property type="term" value="P:diterpenoid biosynthetic process"/>
    <property type="evidence" value="ECO:0007669"/>
    <property type="project" value="InterPro"/>
</dbReference>
<evidence type="ECO:0000256" key="3">
    <source>
        <dbReference type="ARBA" id="ARBA00022842"/>
    </source>
</evidence>
<dbReference type="InterPro" id="IPR044814">
    <property type="entry name" value="Terpene_cyclase_plant_C1"/>
</dbReference>
<dbReference type="GO" id="GO:0050551">
    <property type="term" value="F:myrcene synthase activity"/>
    <property type="evidence" value="ECO:0007669"/>
    <property type="project" value="UniProtKB-EC"/>
</dbReference>
<dbReference type="SMR" id="A0A6P6VN22"/>
<accession>A0A6P6VN22</accession>
<dbReference type="SFLD" id="SFLDG01019">
    <property type="entry name" value="Terpene_Cyclase_Like_1_C_Termi"/>
    <property type="match status" value="1"/>
</dbReference>
<dbReference type="SFLD" id="SFLDG01014">
    <property type="entry name" value="Terpene_Cyclase_Like_1_N-term"/>
    <property type="match status" value="1"/>
</dbReference>
<dbReference type="InterPro" id="IPR005630">
    <property type="entry name" value="Terpene_synthase_metal-bd"/>
</dbReference>
<dbReference type="GO" id="GO:0000287">
    <property type="term" value="F:magnesium ion binding"/>
    <property type="evidence" value="ECO:0007669"/>
    <property type="project" value="InterPro"/>
</dbReference>
<reference evidence="6" key="1">
    <citation type="journal article" date="2025" name="Foods">
        <title>Unveiling the Microbial Signatures of Arabica Coffee Cherries: Insights into Ripeness Specific Diversity, Functional Traits, and Implications for Quality and Safety.</title>
        <authorList>
            <consortium name="RefSeq"/>
            <person name="Tenea G.N."/>
            <person name="Cifuentes V."/>
            <person name="Reyes P."/>
            <person name="Cevallos-Vallejos M."/>
        </authorList>
    </citation>
    <scope>NUCLEOTIDE SEQUENCE [LARGE SCALE GENOMIC DNA]</scope>
</reference>
<dbReference type="PANTHER" id="PTHR31225:SF9">
    <property type="entry name" value="TERPENE SYNTHASE 10"/>
    <property type="match status" value="1"/>
</dbReference>
<dbReference type="SFLD" id="SFLDG01604">
    <property type="entry name" value="Terpene_Cyclase_Like_1_C_Termi"/>
    <property type="match status" value="1"/>
</dbReference>